<feature type="compositionally biased region" description="Low complexity" evidence="1">
    <location>
        <begin position="21"/>
        <end position="32"/>
    </location>
</feature>
<evidence type="ECO:0000313" key="3">
    <source>
        <dbReference type="Proteomes" id="UP001614391"/>
    </source>
</evidence>
<feature type="compositionally biased region" description="Basic and acidic residues" evidence="1">
    <location>
        <begin position="1"/>
        <end position="20"/>
    </location>
</feature>
<feature type="region of interest" description="Disordered" evidence="1">
    <location>
        <begin position="1"/>
        <end position="32"/>
    </location>
</feature>
<dbReference type="Proteomes" id="UP001614391">
    <property type="component" value="Unassembled WGS sequence"/>
</dbReference>
<evidence type="ECO:0000313" key="2">
    <source>
        <dbReference type="EMBL" id="MFI9119357.1"/>
    </source>
</evidence>
<proteinExistence type="predicted"/>
<evidence type="ECO:0000256" key="1">
    <source>
        <dbReference type="SAM" id="MobiDB-lite"/>
    </source>
</evidence>
<gene>
    <name evidence="2" type="ORF">ACIGW0_08175</name>
</gene>
<dbReference type="EMBL" id="JBITYT010000003">
    <property type="protein sequence ID" value="MFI9119357.1"/>
    <property type="molecule type" value="Genomic_DNA"/>
</dbReference>
<sequence length="179" mass="20032">MSHDDDRGGLPRTPLEDLERLAAAPGAEARPPEQWNQLRVLAVGRMQHGGLPAGTRIRWGRLALAALPGKYPEGPSQQLVIESARVRAYLIREFGPDPTDPARDLPALRADVLRHLGLPRETAARLAAEWRTLPREQMLRLRRIKNTLSALHPVLPLLEDEESVTDDLRAWLELAPRLP</sequence>
<protein>
    <submittedName>
        <fullName evidence="2">Uncharacterized protein</fullName>
    </submittedName>
</protein>
<reference evidence="2 3" key="1">
    <citation type="submission" date="2024-10" db="EMBL/GenBank/DDBJ databases">
        <title>The Natural Products Discovery Center: Release of the First 8490 Sequenced Strains for Exploring Actinobacteria Biosynthetic Diversity.</title>
        <authorList>
            <person name="Kalkreuter E."/>
            <person name="Kautsar S.A."/>
            <person name="Yang D."/>
            <person name="Bader C.D."/>
            <person name="Teijaro C.N."/>
            <person name="Fluegel L."/>
            <person name="Davis C.M."/>
            <person name="Simpson J.R."/>
            <person name="Lauterbach L."/>
            <person name="Steele A.D."/>
            <person name="Gui C."/>
            <person name="Meng S."/>
            <person name="Li G."/>
            <person name="Viehrig K."/>
            <person name="Ye F."/>
            <person name="Su P."/>
            <person name="Kiefer A.F."/>
            <person name="Nichols A."/>
            <person name="Cepeda A.J."/>
            <person name="Yan W."/>
            <person name="Fan B."/>
            <person name="Jiang Y."/>
            <person name="Adhikari A."/>
            <person name="Zheng C.-J."/>
            <person name="Schuster L."/>
            <person name="Cowan T.M."/>
            <person name="Smanski M.J."/>
            <person name="Chevrette M.G."/>
            <person name="De Carvalho L.P.S."/>
            <person name="Shen B."/>
        </authorList>
    </citation>
    <scope>NUCLEOTIDE SEQUENCE [LARGE SCALE GENOMIC DNA]</scope>
    <source>
        <strain evidence="2 3">NPDC053346</strain>
    </source>
</reference>
<accession>A0ABW8CP84</accession>
<comment type="caution">
    <text evidence="2">The sequence shown here is derived from an EMBL/GenBank/DDBJ whole genome shotgun (WGS) entry which is preliminary data.</text>
</comment>
<name>A0ABW8CP84_STRBI</name>
<dbReference type="RefSeq" id="WP_399612211.1">
    <property type="nucleotide sequence ID" value="NZ_JBITYT010000003.1"/>
</dbReference>
<organism evidence="2 3">
    <name type="scientific">Streptomyces bikiniensis</name>
    <dbReference type="NCBI Taxonomy" id="1896"/>
    <lineage>
        <taxon>Bacteria</taxon>
        <taxon>Bacillati</taxon>
        <taxon>Actinomycetota</taxon>
        <taxon>Actinomycetes</taxon>
        <taxon>Kitasatosporales</taxon>
        <taxon>Streptomycetaceae</taxon>
        <taxon>Streptomyces</taxon>
    </lineage>
</organism>
<keyword evidence="3" id="KW-1185">Reference proteome</keyword>